<name>U1GH37_ENDPU</name>
<accession>U1GH37</accession>
<feature type="compositionally biased region" description="Basic and acidic residues" evidence="1">
    <location>
        <begin position="145"/>
        <end position="156"/>
    </location>
</feature>
<feature type="compositionally biased region" description="Basic and acidic residues" evidence="1">
    <location>
        <begin position="488"/>
        <end position="502"/>
    </location>
</feature>
<protein>
    <submittedName>
        <fullName evidence="2">Uncharacterized protein</fullName>
    </submittedName>
</protein>
<feature type="compositionally biased region" description="Polar residues" evidence="1">
    <location>
        <begin position="669"/>
        <end position="700"/>
    </location>
</feature>
<proteinExistence type="predicted"/>
<dbReference type="OrthoDB" id="284473at2759"/>
<evidence type="ECO:0000256" key="1">
    <source>
        <dbReference type="SAM" id="MobiDB-lite"/>
    </source>
</evidence>
<feature type="compositionally biased region" description="Basic residues" evidence="1">
    <location>
        <begin position="370"/>
        <end position="385"/>
    </location>
</feature>
<dbReference type="HOGENOM" id="CLU_019574_0_0_1"/>
<feature type="compositionally biased region" description="Polar residues" evidence="1">
    <location>
        <begin position="1"/>
        <end position="19"/>
    </location>
</feature>
<feature type="compositionally biased region" description="Polar residues" evidence="1">
    <location>
        <begin position="119"/>
        <end position="135"/>
    </location>
</feature>
<dbReference type="RefSeq" id="XP_007802900.1">
    <property type="nucleotide sequence ID" value="XM_007804709.1"/>
</dbReference>
<organism evidence="2 3">
    <name type="scientific">Endocarpon pusillum (strain Z07020 / HMAS-L-300199)</name>
    <name type="common">Lichen-forming fungus</name>
    <dbReference type="NCBI Taxonomy" id="1263415"/>
    <lineage>
        <taxon>Eukaryota</taxon>
        <taxon>Fungi</taxon>
        <taxon>Dikarya</taxon>
        <taxon>Ascomycota</taxon>
        <taxon>Pezizomycotina</taxon>
        <taxon>Eurotiomycetes</taxon>
        <taxon>Chaetothyriomycetidae</taxon>
        <taxon>Verrucariales</taxon>
        <taxon>Verrucariaceae</taxon>
        <taxon>Endocarpon</taxon>
    </lineage>
</organism>
<feature type="compositionally biased region" description="Polar residues" evidence="1">
    <location>
        <begin position="324"/>
        <end position="333"/>
    </location>
</feature>
<keyword evidence="3" id="KW-1185">Reference proteome</keyword>
<feature type="compositionally biased region" description="Polar residues" evidence="1">
    <location>
        <begin position="187"/>
        <end position="196"/>
    </location>
</feature>
<dbReference type="Proteomes" id="UP000019373">
    <property type="component" value="Unassembled WGS sequence"/>
</dbReference>
<sequence>MSRANSLYTNRGPTANPRNKSAPLHNTKLQVSRLDAQVKHLIDDVLPKAPYLISVPSDVPYRHNSRFVSNWYLGTPFAKEEEALQYMSFLTHQDGEQSLIKAVGGWSDEKGNLVDEDPSPQQTYPSTSNSPSLSGQRKKISLTDYKSKGKGEEEANRSGGMAHAAELQSCGKDSQVNGVSRGEARNSKVTAGSSPKRQPDRKRSFNDVADASSNIKSPKPEKRARTKSPVKARSPGSSATTVPGTTNANKTRVPSLLSPTLPPAEADNITSIPDLLSPTLPSSIEDLLAHNEDEEEEPNGTTNHKRSDSVKSILTAPGPGGSPLSASKKTGISRTDHERHLSPSLQIDMKEARISPGARSRASTSSPGPRQRHIIVLKYGKRNRKRVEALLKFAPRSKKPVPRSESATEDKHESVKAVNGTMKTPNEATPKREKEGPTSQPSEQPLKRPKLTPSSLNLSERPTTPVPSAFKSPSVHNPVPPRSAFSTPKKDFKTTAMRRVESSDGIDARTPTASMTRQSTPGSTEKPHTFNRTSPPTDLGSASSQRDDMRRAWKAFNTKYYELGRKLKHEGQSLLHQEMPDQRHGVLLHVEALLCFMLNQVALSYANNGSDSGWRTILPYLVFIHRISMPFPHLQGLVSQLGAVCRQTISKHDLDRLAREPLPVVTDDLNATVSAPTPSSDGNTKSSTTSNEDATSSSASDKARRKWTTFRTELIENAKDLHRAWLDGYQKLSPEVLKQDFPDTWQKRARDLSVKAASGPGAVLEKGLSAENLRGNYTYFLPLDVNTGVVEAVRFGMAILQEWAAREAQEGNVKGWKLRVDL</sequence>
<feature type="compositionally biased region" description="Polar residues" evidence="1">
    <location>
        <begin position="511"/>
        <end position="523"/>
    </location>
</feature>
<feature type="region of interest" description="Disordered" evidence="1">
    <location>
        <begin position="109"/>
        <end position="280"/>
    </location>
</feature>
<feature type="region of interest" description="Disordered" evidence="1">
    <location>
        <begin position="292"/>
        <end position="547"/>
    </location>
</feature>
<feature type="region of interest" description="Disordered" evidence="1">
    <location>
        <begin position="668"/>
        <end position="702"/>
    </location>
</feature>
<dbReference type="EMBL" id="KE721211">
    <property type="protein sequence ID" value="ERF71433.1"/>
    <property type="molecule type" value="Genomic_DNA"/>
</dbReference>
<feature type="compositionally biased region" description="Basic and acidic residues" evidence="1">
    <location>
        <begin position="406"/>
        <end position="415"/>
    </location>
</feature>
<dbReference type="eggNOG" id="ENOG502SB3U">
    <property type="taxonomic scope" value="Eukaryota"/>
</dbReference>
<feature type="compositionally biased region" description="Polar residues" evidence="1">
    <location>
        <begin position="452"/>
        <end position="462"/>
    </location>
</feature>
<feature type="compositionally biased region" description="Polar residues" evidence="1">
    <location>
        <begin position="235"/>
        <end position="252"/>
    </location>
</feature>
<feature type="compositionally biased region" description="Polar residues" evidence="1">
    <location>
        <begin position="530"/>
        <end position="544"/>
    </location>
</feature>
<reference evidence="3" key="1">
    <citation type="journal article" date="2014" name="BMC Genomics">
        <title>Genome characteristics reveal the impact of lichenization on lichen-forming fungus Endocarpon pusillum Hedwig (Verrucariales, Ascomycota).</title>
        <authorList>
            <person name="Wang Y.-Y."/>
            <person name="Liu B."/>
            <person name="Zhang X.-Y."/>
            <person name="Zhou Q.-M."/>
            <person name="Zhang T."/>
            <person name="Li H."/>
            <person name="Yu Y.-F."/>
            <person name="Zhang X.-L."/>
            <person name="Hao X.-Y."/>
            <person name="Wang M."/>
            <person name="Wang L."/>
            <person name="Wei J.-C."/>
        </authorList>
    </citation>
    <scope>NUCLEOTIDE SEQUENCE [LARGE SCALE GENOMIC DNA]</scope>
    <source>
        <strain evidence="3">Z07020 / HMAS-L-300199</strain>
    </source>
</reference>
<evidence type="ECO:0000313" key="2">
    <source>
        <dbReference type="EMBL" id="ERF71433.1"/>
    </source>
</evidence>
<gene>
    <name evidence="2" type="ORF">EPUS_06815</name>
</gene>
<feature type="region of interest" description="Disordered" evidence="1">
    <location>
        <begin position="1"/>
        <end position="25"/>
    </location>
</feature>
<dbReference type="GeneID" id="19241705"/>
<dbReference type="AlphaFoldDB" id="U1GH37"/>
<evidence type="ECO:0000313" key="3">
    <source>
        <dbReference type="Proteomes" id="UP000019373"/>
    </source>
</evidence>
<dbReference type="OMA" id="NWAVGHD"/>